<evidence type="ECO:0000256" key="1">
    <source>
        <dbReference type="SAM" id="MobiDB-lite"/>
    </source>
</evidence>
<dbReference type="STRING" id="42673.A0A2K0UPJ5"/>
<feature type="region of interest" description="Disordered" evidence="1">
    <location>
        <begin position="102"/>
        <end position="129"/>
    </location>
</feature>
<keyword evidence="3" id="KW-1185">Reference proteome</keyword>
<protein>
    <submittedName>
        <fullName evidence="2">Uncharacterized protein</fullName>
    </submittedName>
</protein>
<name>A0A2K0UPJ5_GIBNY</name>
<gene>
    <name evidence="2" type="ORF">FNYG_14837</name>
</gene>
<organism evidence="2 3">
    <name type="scientific">Gibberella nygamai</name>
    <name type="common">Bean root rot disease fungus</name>
    <name type="synonym">Fusarium nygamai</name>
    <dbReference type="NCBI Taxonomy" id="42673"/>
    <lineage>
        <taxon>Eukaryota</taxon>
        <taxon>Fungi</taxon>
        <taxon>Dikarya</taxon>
        <taxon>Ascomycota</taxon>
        <taxon>Pezizomycotina</taxon>
        <taxon>Sordariomycetes</taxon>
        <taxon>Hypocreomycetidae</taxon>
        <taxon>Hypocreales</taxon>
        <taxon>Nectriaceae</taxon>
        <taxon>Fusarium</taxon>
        <taxon>Fusarium fujikuroi species complex</taxon>
    </lineage>
</organism>
<feature type="region of interest" description="Disordered" evidence="1">
    <location>
        <begin position="47"/>
        <end position="86"/>
    </location>
</feature>
<feature type="compositionally biased region" description="Polar residues" evidence="1">
    <location>
        <begin position="75"/>
        <end position="86"/>
    </location>
</feature>
<reference evidence="2 3" key="1">
    <citation type="submission" date="2017-06" db="EMBL/GenBank/DDBJ databases">
        <title>Genome of Fusarium nygamai isolate CS10214.</title>
        <authorList>
            <person name="Gardiner D.M."/>
            <person name="Obanor F."/>
            <person name="Kazan K."/>
        </authorList>
    </citation>
    <scope>NUCLEOTIDE SEQUENCE [LARGE SCALE GENOMIC DNA]</scope>
    <source>
        <strain evidence="2 3">CS10214</strain>
    </source>
</reference>
<dbReference type="AlphaFoldDB" id="A0A2K0UPJ5"/>
<feature type="compositionally biased region" description="Polar residues" evidence="1">
    <location>
        <begin position="103"/>
        <end position="115"/>
    </location>
</feature>
<evidence type="ECO:0000313" key="3">
    <source>
        <dbReference type="Proteomes" id="UP000236664"/>
    </source>
</evidence>
<dbReference type="EMBL" id="MTQA01000417">
    <property type="protein sequence ID" value="PNP59706.1"/>
    <property type="molecule type" value="Genomic_DNA"/>
</dbReference>
<dbReference type="Proteomes" id="UP000236664">
    <property type="component" value="Unassembled WGS sequence"/>
</dbReference>
<accession>A0A2K0UPJ5</accession>
<proteinExistence type="predicted"/>
<sequence>MSKLEWALVRLTERLTRIYDALTPCTAFMLYSGSGDLRKISRLQKQVRATRTRLAGNEDDKNDEKDEKDEKDENSGTTPLTRAQTTALKVAELSMPVKAALQTKKSTVNGTAASNTRKRAALGDFSDVG</sequence>
<comment type="caution">
    <text evidence="2">The sequence shown here is derived from an EMBL/GenBank/DDBJ whole genome shotgun (WGS) entry which is preliminary data.</text>
</comment>
<feature type="compositionally biased region" description="Basic and acidic residues" evidence="1">
    <location>
        <begin position="56"/>
        <end position="65"/>
    </location>
</feature>
<evidence type="ECO:0000313" key="2">
    <source>
        <dbReference type="EMBL" id="PNP59706.1"/>
    </source>
</evidence>